<evidence type="ECO:0000313" key="1">
    <source>
        <dbReference type="EMBL" id="ORB52894.1"/>
    </source>
</evidence>
<proteinExistence type="predicted"/>
<reference evidence="1 2" key="1">
    <citation type="submission" date="2016-12" db="EMBL/GenBank/DDBJ databases">
        <title>The new phylogeny of genus Mycobacterium.</title>
        <authorList>
            <person name="Tortoli E."/>
            <person name="Trovato A."/>
            <person name="Cirillo D.M."/>
        </authorList>
    </citation>
    <scope>NUCLEOTIDE SEQUENCE [LARGE SCALE GENOMIC DNA]</scope>
    <source>
        <strain evidence="1 2">DSM 44223</strain>
    </source>
</reference>
<protein>
    <submittedName>
        <fullName evidence="1">Uncharacterized protein</fullName>
    </submittedName>
</protein>
<sequence length="196" mass="21639">MGCVAMIPLVVDCTGLWRRTLLIEADGSRDTGTNVLWLQGISMFVDLRGPGEGFAGRLGQHDDVFEWDRLVDLQPPELPDAGRMSWAGDTLVEIGVHADYTEHWQREAGTRQPCWGLVLSAPDAAGVLVRVGDRFGWAHPQEISLGVVSGTDWWIAESSHPDRVGALLRPRIQSEQLRVDDDIAWDINESEGSVTL</sequence>
<keyword evidence="2" id="KW-1185">Reference proteome</keyword>
<accession>A0A1X0IV21</accession>
<evidence type="ECO:0000313" key="2">
    <source>
        <dbReference type="Proteomes" id="UP000192534"/>
    </source>
</evidence>
<dbReference type="OrthoDB" id="4774648at2"/>
<comment type="caution">
    <text evidence="1">The sequence shown here is derived from an EMBL/GenBank/DDBJ whole genome shotgun (WGS) entry which is preliminary data.</text>
</comment>
<dbReference type="Proteomes" id="UP000192534">
    <property type="component" value="Unassembled WGS sequence"/>
</dbReference>
<dbReference type="AlphaFoldDB" id="A0A1X0IV21"/>
<organism evidence="1 2">
    <name type="scientific">Mycolicibacterium rhodesiae</name>
    <name type="common">Mycobacterium rhodesiae</name>
    <dbReference type="NCBI Taxonomy" id="36814"/>
    <lineage>
        <taxon>Bacteria</taxon>
        <taxon>Bacillati</taxon>
        <taxon>Actinomycetota</taxon>
        <taxon>Actinomycetes</taxon>
        <taxon>Mycobacteriales</taxon>
        <taxon>Mycobacteriaceae</taxon>
        <taxon>Mycolicibacterium</taxon>
    </lineage>
</organism>
<dbReference type="EMBL" id="MVIH01000005">
    <property type="protein sequence ID" value="ORB52894.1"/>
    <property type="molecule type" value="Genomic_DNA"/>
</dbReference>
<gene>
    <name evidence="1" type="ORF">BST42_12655</name>
</gene>
<name>A0A1X0IV21_MYCRH</name>